<gene>
    <name evidence="1" type="ORF">BaRGS_00014521</name>
</gene>
<protein>
    <submittedName>
        <fullName evidence="1">Uncharacterized protein</fullName>
    </submittedName>
</protein>
<keyword evidence="2" id="KW-1185">Reference proteome</keyword>
<reference evidence="1 2" key="1">
    <citation type="journal article" date="2023" name="Sci. Data">
        <title>Genome assembly of the Korean intertidal mud-creeper Batillaria attramentaria.</title>
        <authorList>
            <person name="Patra A.K."/>
            <person name="Ho P.T."/>
            <person name="Jun S."/>
            <person name="Lee S.J."/>
            <person name="Kim Y."/>
            <person name="Won Y.J."/>
        </authorList>
    </citation>
    <scope>NUCLEOTIDE SEQUENCE [LARGE SCALE GENOMIC DNA]</scope>
    <source>
        <strain evidence="1">Wonlab-2016</strain>
    </source>
</reference>
<evidence type="ECO:0000313" key="2">
    <source>
        <dbReference type="Proteomes" id="UP001519460"/>
    </source>
</evidence>
<accession>A0ABD0L486</accession>
<dbReference type="AlphaFoldDB" id="A0ABD0L486"/>
<organism evidence="1 2">
    <name type="scientific">Batillaria attramentaria</name>
    <dbReference type="NCBI Taxonomy" id="370345"/>
    <lineage>
        <taxon>Eukaryota</taxon>
        <taxon>Metazoa</taxon>
        <taxon>Spiralia</taxon>
        <taxon>Lophotrochozoa</taxon>
        <taxon>Mollusca</taxon>
        <taxon>Gastropoda</taxon>
        <taxon>Caenogastropoda</taxon>
        <taxon>Sorbeoconcha</taxon>
        <taxon>Cerithioidea</taxon>
        <taxon>Batillariidae</taxon>
        <taxon>Batillaria</taxon>
    </lineage>
</organism>
<comment type="caution">
    <text evidence="1">The sequence shown here is derived from an EMBL/GenBank/DDBJ whole genome shotgun (WGS) entry which is preliminary data.</text>
</comment>
<dbReference type="Proteomes" id="UP001519460">
    <property type="component" value="Unassembled WGS sequence"/>
</dbReference>
<dbReference type="EMBL" id="JACVVK020000085">
    <property type="protein sequence ID" value="KAK7494239.1"/>
    <property type="molecule type" value="Genomic_DNA"/>
</dbReference>
<sequence length="82" mass="9314">MKSLHVVTLLARENVFRHDTISVAPSVMGKREQESTSKGELSACHKEVITTQRPCVADPIKLSPRMLYALYRQWGNIHDYSS</sequence>
<name>A0ABD0L486_9CAEN</name>
<evidence type="ECO:0000313" key="1">
    <source>
        <dbReference type="EMBL" id="KAK7494239.1"/>
    </source>
</evidence>
<proteinExistence type="predicted"/>